<feature type="compositionally biased region" description="Polar residues" evidence="6">
    <location>
        <begin position="1"/>
        <end position="20"/>
    </location>
</feature>
<dbReference type="GO" id="GO:0016746">
    <property type="term" value="F:acyltransferase activity"/>
    <property type="evidence" value="ECO:0007669"/>
    <property type="project" value="UniProtKB-KW"/>
</dbReference>
<evidence type="ECO:0000313" key="7">
    <source>
        <dbReference type="EMBL" id="CCO92536.1"/>
    </source>
</evidence>
<comment type="catalytic activity">
    <reaction evidence="5">
        <text>L-seryl-[protein] + acetyl-CoA = O-acetyl-L-seryl-[protein] + CoA</text>
        <dbReference type="Rhea" id="RHEA:59392"/>
        <dbReference type="Rhea" id="RHEA-COMP:9863"/>
        <dbReference type="Rhea" id="RHEA-COMP:15352"/>
        <dbReference type="ChEBI" id="CHEBI:29999"/>
        <dbReference type="ChEBI" id="CHEBI:57287"/>
        <dbReference type="ChEBI" id="CHEBI:57288"/>
        <dbReference type="ChEBI" id="CHEBI:141128"/>
    </reaction>
    <physiologicalReaction direction="left-to-right" evidence="5">
        <dbReference type="Rhea" id="RHEA:59393"/>
    </physiologicalReaction>
</comment>
<dbReference type="Proteomes" id="UP000013111">
    <property type="component" value="Unassembled WGS sequence"/>
</dbReference>
<feature type="region of interest" description="Disordered" evidence="6">
    <location>
        <begin position="1"/>
        <end position="91"/>
    </location>
</feature>
<protein>
    <submittedName>
        <fullName evidence="7">Avirulence protein ORFB</fullName>
    </submittedName>
</protein>
<proteinExistence type="inferred from homology"/>
<evidence type="ECO:0000256" key="2">
    <source>
        <dbReference type="ARBA" id="ARBA00023315"/>
    </source>
</evidence>
<feature type="region of interest" description="Disordered" evidence="6">
    <location>
        <begin position="107"/>
        <end position="128"/>
    </location>
</feature>
<keyword evidence="1" id="KW-0808">Transferase</keyword>
<dbReference type="AlphaFoldDB" id="A0A831ER55"/>
<accession>A0A831ER55</accession>
<evidence type="ECO:0000256" key="5">
    <source>
        <dbReference type="ARBA" id="ARBA00048662"/>
    </source>
</evidence>
<evidence type="ECO:0000256" key="1">
    <source>
        <dbReference type="ARBA" id="ARBA00022679"/>
    </source>
</evidence>
<name>A0A831ER55_ERWAM</name>
<gene>
    <name evidence="7" type="primary">ORFB</name>
    <name evidence="7" type="ORF">BN437_0571</name>
</gene>
<dbReference type="EMBL" id="CAPB01000007">
    <property type="protein sequence ID" value="CCO92536.1"/>
    <property type="molecule type" value="Genomic_DNA"/>
</dbReference>
<evidence type="ECO:0000256" key="4">
    <source>
        <dbReference type="ARBA" id="ARBA00048364"/>
    </source>
</evidence>
<sequence length="401" mass="44290">MKLSGLSSGQKSPAQQTDQASSSSTRPSPPPAGRRLQRQDALPTNIRYHAIQVPGTPDRARVATRNASEASSSAAPASEHAGPSMALSRQFGNRESPALARFHDALQQSPKTLRANPAPEKPEKVPDRLQQKADAINLPQLKKLDKSLYEYAKMATELIKEGAGPDGDLTAMDRKLLPLLADAENARNPGLNLRTFHKTDECYQAIKAQNKKVQESRQPMSMRAIYPPMRGMSDHRVALDIQFRPGHRPSVVGYESAPGNLAEHLKYGLEHGLRGAKVQVVANTIQNSVRGCSMFALNNALKSFKHQDEYTARLHSGEKQVPIPAEFFKHAHSKTLIEGHPHKDAIVSKDKGGLHAETLLHRNLAYRADRTNHSYSTSIEGFRLQEIQRAGEFLAARKQRK</sequence>
<comment type="caution">
    <text evidence="7">The sequence shown here is derived from an EMBL/GenBank/DDBJ whole genome shotgun (WGS) entry which is preliminary data.</text>
</comment>
<evidence type="ECO:0000256" key="3">
    <source>
        <dbReference type="ARBA" id="ARBA00023785"/>
    </source>
</evidence>
<dbReference type="InterPro" id="IPR005083">
    <property type="entry name" value="YopJ-like"/>
</dbReference>
<reference evidence="7 8" key="1">
    <citation type="submission" date="2012-11" db="EMBL/GenBank/DDBJ databases">
        <authorList>
            <person name="Linke B."/>
        </authorList>
    </citation>
    <scope>NUCLEOTIDE SEQUENCE [LARGE SCALE GENOMIC DNA]</scope>
    <source>
        <strain evidence="8">CFBP 1232</strain>
    </source>
</reference>
<evidence type="ECO:0000256" key="6">
    <source>
        <dbReference type="SAM" id="MobiDB-lite"/>
    </source>
</evidence>
<comment type="similarity">
    <text evidence="3">Belongs to the acetyltransferase YopJ family.</text>
</comment>
<evidence type="ECO:0000313" key="8">
    <source>
        <dbReference type="Proteomes" id="UP000013111"/>
    </source>
</evidence>
<dbReference type="SMR" id="A0A831ER55"/>
<dbReference type="Pfam" id="PF03421">
    <property type="entry name" value="Acetyltransf_14"/>
    <property type="match status" value="1"/>
</dbReference>
<comment type="catalytic activity">
    <reaction evidence="4">
        <text>L-threonyl-[protein] + acetyl-CoA = O-acetyl-L-threonyl-[protein] + CoA</text>
        <dbReference type="Rhea" id="RHEA:65340"/>
        <dbReference type="Rhea" id="RHEA-COMP:11060"/>
        <dbReference type="Rhea" id="RHEA-COMP:16780"/>
        <dbReference type="ChEBI" id="CHEBI:30013"/>
        <dbReference type="ChEBI" id="CHEBI:57287"/>
        <dbReference type="ChEBI" id="CHEBI:57288"/>
        <dbReference type="ChEBI" id="CHEBI:141025"/>
    </reaction>
    <physiologicalReaction direction="left-to-right" evidence="4">
        <dbReference type="Rhea" id="RHEA:65341"/>
    </physiologicalReaction>
</comment>
<keyword evidence="2" id="KW-0012">Acyltransferase</keyword>
<organism evidence="7 8">
    <name type="scientific">Erwinia amylovora NBRC 12687 = CFBP 1232</name>
    <dbReference type="NCBI Taxonomy" id="1219359"/>
    <lineage>
        <taxon>Bacteria</taxon>
        <taxon>Pseudomonadati</taxon>
        <taxon>Pseudomonadota</taxon>
        <taxon>Gammaproteobacteria</taxon>
        <taxon>Enterobacterales</taxon>
        <taxon>Erwiniaceae</taxon>
        <taxon>Erwinia</taxon>
    </lineage>
</organism>
<reference evidence="7 8" key="2">
    <citation type="submission" date="2013-04" db="EMBL/GenBank/DDBJ databases">
        <title>Comparative genomics of 12 strains of Erwinia amylovora identifies a pan-genome with a large conserved core and provides insights into host specificity.</title>
        <authorList>
            <person name="Mann R.A."/>
            <person name="Smits T.H.M."/>
            <person name="Buehlmann A."/>
            <person name="Blom J."/>
            <person name="Goesmann A."/>
            <person name="Frey J.E."/>
            <person name="Plummer K.M."/>
            <person name="Beer S.V."/>
            <person name="Luck J."/>
            <person name="Duffy B."/>
            <person name="Rodoni B."/>
        </authorList>
    </citation>
    <scope>NUCLEOTIDE SEQUENCE [LARGE SCALE GENOMIC DNA]</scope>
    <source>
        <strain evidence="8">CFBP 1232</strain>
    </source>
</reference>
<feature type="compositionally biased region" description="Low complexity" evidence="6">
    <location>
        <begin position="67"/>
        <end position="84"/>
    </location>
</feature>